<dbReference type="Pfam" id="PF00990">
    <property type="entry name" value="GGDEF"/>
    <property type="match status" value="1"/>
</dbReference>
<dbReference type="InterPro" id="IPR052155">
    <property type="entry name" value="Biofilm_reg_signaling"/>
</dbReference>
<dbReference type="RefSeq" id="WP_091558176.1">
    <property type="nucleotide sequence ID" value="NZ_BNAC01000004.1"/>
</dbReference>
<dbReference type="InterPro" id="IPR043128">
    <property type="entry name" value="Rev_trsase/Diguanyl_cyclase"/>
</dbReference>
<accession>A0A1I1NXS2</accession>
<keyword evidence="1" id="KW-0812">Transmembrane</keyword>
<dbReference type="AlphaFoldDB" id="A0A1I1NXS2"/>
<evidence type="ECO:0000313" key="5">
    <source>
        <dbReference type="Proteomes" id="UP000199022"/>
    </source>
</evidence>
<dbReference type="InterPro" id="IPR000160">
    <property type="entry name" value="GGDEF_dom"/>
</dbReference>
<keyword evidence="1" id="KW-1133">Transmembrane helix</keyword>
<dbReference type="SMART" id="SM00052">
    <property type="entry name" value="EAL"/>
    <property type="match status" value="1"/>
</dbReference>
<gene>
    <name evidence="4" type="ORF">SAMN05661030_2318</name>
</gene>
<feature type="transmembrane region" description="Helical" evidence="1">
    <location>
        <begin position="52"/>
        <end position="71"/>
    </location>
</feature>
<feature type="transmembrane region" description="Helical" evidence="1">
    <location>
        <begin position="152"/>
        <end position="172"/>
    </location>
</feature>
<dbReference type="PROSITE" id="PS50883">
    <property type="entry name" value="EAL"/>
    <property type="match status" value="1"/>
</dbReference>
<dbReference type="Proteomes" id="UP000199022">
    <property type="component" value="Unassembled WGS sequence"/>
</dbReference>
<feature type="transmembrane region" description="Helical" evidence="1">
    <location>
        <begin position="78"/>
        <end position="97"/>
    </location>
</feature>
<dbReference type="Gene3D" id="3.30.70.270">
    <property type="match status" value="1"/>
</dbReference>
<keyword evidence="1" id="KW-0472">Membrane</keyword>
<protein>
    <submittedName>
        <fullName evidence="4">Diguanylate cyclase (GGDEF) domain-containing protein</fullName>
    </submittedName>
</protein>
<dbReference type="InterPro" id="IPR035919">
    <property type="entry name" value="EAL_sf"/>
</dbReference>
<dbReference type="Gene3D" id="3.20.20.450">
    <property type="entry name" value="EAL domain"/>
    <property type="match status" value="1"/>
</dbReference>
<proteinExistence type="predicted"/>
<feature type="domain" description="EAL" evidence="2">
    <location>
        <begin position="517"/>
        <end position="770"/>
    </location>
</feature>
<dbReference type="CDD" id="cd01949">
    <property type="entry name" value="GGDEF"/>
    <property type="match status" value="1"/>
</dbReference>
<dbReference type="CDD" id="cd01948">
    <property type="entry name" value="EAL"/>
    <property type="match status" value="1"/>
</dbReference>
<dbReference type="SMART" id="SM00267">
    <property type="entry name" value="GGDEF"/>
    <property type="match status" value="1"/>
</dbReference>
<feature type="transmembrane region" description="Helical" evidence="1">
    <location>
        <begin position="178"/>
        <end position="200"/>
    </location>
</feature>
<dbReference type="OrthoDB" id="23692at2"/>
<feature type="domain" description="GGDEF" evidence="3">
    <location>
        <begin position="376"/>
        <end position="508"/>
    </location>
</feature>
<evidence type="ECO:0000259" key="2">
    <source>
        <dbReference type="PROSITE" id="PS50883"/>
    </source>
</evidence>
<dbReference type="PANTHER" id="PTHR44757">
    <property type="entry name" value="DIGUANYLATE CYCLASE DGCP"/>
    <property type="match status" value="1"/>
</dbReference>
<feature type="transmembrane region" description="Helical" evidence="1">
    <location>
        <begin position="212"/>
        <end position="232"/>
    </location>
</feature>
<dbReference type="InterPro" id="IPR001633">
    <property type="entry name" value="EAL_dom"/>
</dbReference>
<reference evidence="5" key="1">
    <citation type="submission" date="2016-10" db="EMBL/GenBank/DDBJ databases">
        <authorList>
            <person name="Varghese N."/>
            <person name="Submissions S."/>
        </authorList>
    </citation>
    <scope>NUCLEOTIDE SEQUENCE [LARGE SCALE GENOMIC DNA]</scope>
    <source>
        <strain evidence="5">DSM 45962</strain>
    </source>
</reference>
<organism evidence="4 5">
    <name type="scientific">Klenkia taihuensis</name>
    <dbReference type="NCBI Taxonomy" id="1225127"/>
    <lineage>
        <taxon>Bacteria</taxon>
        <taxon>Bacillati</taxon>
        <taxon>Actinomycetota</taxon>
        <taxon>Actinomycetes</taxon>
        <taxon>Geodermatophilales</taxon>
        <taxon>Geodermatophilaceae</taxon>
        <taxon>Klenkia</taxon>
    </lineage>
</organism>
<sequence>MLDPHVPAPPRARSRRGPGPLALALVLAVLLGFQAASTFGDAAFVDVYVSNLLQFGAGVTAAVACAVRARTLTGRTRWSWTCLSAGTAAWAAGQGWWCWVQVVEGGEAPFPSVADVGFVAFPLLAGAALLLTPTGDGSTARWRRALDAAMTSAAVGLVSWETTLGTVVAMNAGNDPLVAGLLVGYPVLDVLLIVLGTLTVARATVARFPQVLVTLGLVSFAVSDSAFAYVAAEGDYDGNLLDLGWIAGFLLVALAALCPPGDAAPARSRRRDDRGGSDLLLYVPVAIAFAVTTVLAFGGRRLDGWELLTAGVVVALLLARQWLALRDNARLAAELAAREAELRHQAFHDALTGLANRALFLDRLDHALKLHARDLRPVALVFLDLDDFKVVNDTLGHAVGDELLVRVAERMRGAVRAGDTVARLGGDEFAVLLEDGGDPVLTAAKVAGALGTPFTLRGDVVDVRASVGICELSADDAPLAADELLARSDTAMYAAKRSGKDTIVSWSAGMSLAELEDEELRSALRTAVEDRRVRLAFQPIVELTTGRLSGLEALARWRHEGRDVPPDVFIPLAERAGLMGALTADLLEEACTRLAGWSAGRDDLLTVHVNVAPSQLVAPGFVTTVADLVRRHGLRPGALVLEITESGIFADLDAARAAVVELRRLGVGVSLDDFGVGYSSLAQLNAMPLDSVKIDRSFLAAVDSDPRQARFLHAVLRLAEEIGLPVVAEGVERPAQLHLLRALGCLHAQGYLLGRPVEVDAVPPLLDGIAIPA</sequence>
<dbReference type="SUPFAM" id="SSF55073">
    <property type="entry name" value="Nucleotide cyclase"/>
    <property type="match status" value="1"/>
</dbReference>
<name>A0A1I1NXS2_9ACTN</name>
<dbReference type="PANTHER" id="PTHR44757:SF2">
    <property type="entry name" value="BIOFILM ARCHITECTURE MAINTENANCE PROTEIN MBAA"/>
    <property type="match status" value="1"/>
</dbReference>
<feature type="transmembrane region" description="Helical" evidence="1">
    <location>
        <begin position="279"/>
        <end position="298"/>
    </location>
</feature>
<dbReference type="STRING" id="1225127.SAMN05661030_2318"/>
<dbReference type="NCBIfam" id="TIGR00254">
    <property type="entry name" value="GGDEF"/>
    <property type="match status" value="1"/>
</dbReference>
<feature type="transmembrane region" description="Helical" evidence="1">
    <location>
        <begin position="109"/>
        <end position="131"/>
    </location>
</feature>
<dbReference type="PROSITE" id="PS50887">
    <property type="entry name" value="GGDEF"/>
    <property type="match status" value="1"/>
</dbReference>
<evidence type="ECO:0000313" key="4">
    <source>
        <dbReference type="EMBL" id="SFD02255.1"/>
    </source>
</evidence>
<keyword evidence="5" id="KW-1185">Reference proteome</keyword>
<dbReference type="EMBL" id="FOMD01000002">
    <property type="protein sequence ID" value="SFD02255.1"/>
    <property type="molecule type" value="Genomic_DNA"/>
</dbReference>
<feature type="transmembrane region" description="Helical" evidence="1">
    <location>
        <begin position="238"/>
        <end position="258"/>
    </location>
</feature>
<dbReference type="SUPFAM" id="SSF141868">
    <property type="entry name" value="EAL domain-like"/>
    <property type="match status" value="1"/>
</dbReference>
<evidence type="ECO:0000259" key="3">
    <source>
        <dbReference type="PROSITE" id="PS50887"/>
    </source>
</evidence>
<dbReference type="Pfam" id="PF00563">
    <property type="entry name" value="EAL"/>
    <property type="match status" value="1"/>
</dbReference>
<evidence type="ECO:0000256" key="1">
    <source>
        <dbReference type="SAM" id="Phobius"/>
    </source>
</evidence>
<dbReference type="InterPro" id="IPR029787">
    <property type="entry name" value="Nucleotide_cyclase"/>
</dbReference>